<organism evidence="3">
    <name type="scientific">marine metagenome</name>
    <dbReference type="NCBI Taxonomy" id="408172"/>
    <lineage>
        <taxon>unclassified sequences</taxon>
        <taxon>metagenomes</taxon>
        <taxon>ecological metagenomes</taxon>
    </lineage>
</organism>
<feature type="compositionally biased region" description="Basic and acidic residues" evidence="1">
    <location>
        <begin position="65"/>
        <end position="74"/>
    </location>
</feature>
<name>A0A382INX4_9ZZZZ</name>
<dbReference type="GO" id="GO:0005524">
    <property type="term" value="F:ATP binding"/>
    <property type="evidence" value="ECO:0007669"/>
    <property type="project" value="InterPro"/>
</dbReference>
<dbReference type="GO" id="GO:0006508">
    <property type="term" value="P:proteolysis"/>
    <property type="evidence" value="ECO:0007669"/>
    <property type="project" value="InterPro"/>
</dbReference>
<reference evidence="3" key="1">
    <citation type="submission" date="2018-05" db="EMBL/GenBank/DDBJ databases">
        <authorList>
            <person name="Lanie J.A."/>
            <person name="Ng W.-L."/>
            <person name="Kazmierczak K.M."/>
            <person name="Andrzejewski T.M."/>
            <person name="Davidsen T.M."/>
            <person name="Wayne K.J."/>
            <person name="Tettelin H."/>
            <person name="Glass J.I."/>
            <person name="Rusch D."/>
            <person name="Podicherti R."/>
            <person name="Tsui H.-C.T."/>
            <person name="Winkler M.E."/>
        </authorList>
    </citation>
    <scope>NUCLEOTIDE SEQUENCE</scope>
</reference>
<gene>
    <name evidence="3" type="ORF">METZ01_LOCUS254112</name>
</gene>
<dbReference type="InterPro" id="IPR000642">
    <property type="entry name" value="Peptidase_M41"/>
</dbReference>
<evidence type="ECO:0000256" key="1">
    <source>
        <dbReference type="SAM" id="MobiDB-lite"/>
    </source>
</evidence>
<dbReference type="GO" id="GO:0004222">
    <property type="term" value="F:metalloendopeptidase activity"/>
    <property type="evidence" value="ECO:0007669"/>
    <property type="project" value="InterPro"/>
</dbReference>
<evidence type="ECO:0000313" key="3">
    <source>
        <dbReference type="EMBL" id="SVC01258.1"/>
    </source>
</evidence>
<evidence type="ECO:0000259" key="2">
    <source>
        <dbReference type="Pfam" id="PF01434"/>
    </source>
</evidence>
<accession>A0A382INX4</accession>
<protein>
    <recommendedName>
        <fullName evidence="2">Peptidase M41 domain-containing protein</fullName>
    </recommendedName>
</protein>
<dbReference type="Pfam" id="PF01434">
    <property type="entry name" value="Peptidase_M41"/>
    <property type="match status" value="1"/>
</dbReference>
<feature type="domain" description="Peptidase M41" evidence="2">
    <location>
        <begin position="2"/>
        <end position="49"/>
    </location>
</feature>
<dbReference type="Gene3D" id="1.20.58.760">
    <property type="entry name" value="Peptidase M41"/>
    <property type="match status" value="1"/>
</dbReference>
<sequence>RVDEEIKKIISECYERAEEILSKNLDQLHNMANSLMEYETLDENQINDIMAGAKPRAPGTEDDTEGKMKNKDPSVGDAAEQN</sequence>
<dbReference type="GO" id="GO:0004176">
    <property type="term" value="F:ATP-dependent peptidase activity"/>
    <property type="evidence" value="ECO:0007669"/>
    <property type="project" value="InterPro"/>
</dbReference>
<proteinExistence type="predicted"/>
<dbReference type="SUPFAM" id="SSF140990">
    <property type="entry name" value="FtsH protease domain-like"/>
    <property type="match status" value="1"/>
</dbReference>
<dbReference type="EMBL" id="UINC01068546">
    <property type="protein sequence ID" value="SVC01258.1"/>
    <property type="molecule type" value="Genomic_DNA"/>
</dbReference>
<dbReference type="InterPro" id="IPR037219">
    <property type="entry name" value="Peptidase_M41-like"/>
</dbReference>
<feature type="region of interest" description="Disordered" evidence="1">
    <location>
        <begin position="49"/>
        <end position="82"/>
    </location>
</feature>
<dbReference type="AlphaFoldDB" id="A0A382INX4"/>
<feature type="non-terminal residue" evidence="3">
    <location>
        <position position="1"/>
    </location>
</feature>